<name>A0A066UVG1_9VIBR</name>
<feature type="domain" description="YjiS-like" evidence="1">
    <location>
        <begin position="27"/>
        <end position="58"/>
    </location>
</feature>
<protein>
    <recommendedName>
        <fullName evidence="1">YjiS-like domain-containing protein</fullName>
    </recommendedName>
</protein>
<evidence type="ECO:0000259" key="1">
    <source>
        <dbReference type="Pfam" id="PF06568"/>
    </source>
</evidence>
<organism evidence="2 3">
    <name type="scientific">Vibrio fortis</name>
    <dbReference type="NCBI Taxonomy" id="212667"/>
    <lineage>
        <taxon>Bacteria</taxon>
        <taxon>Pseudomonadati</taxon>
        <taxon>Pseudomonadota</taxon>
        <taxon>Gammaproteobacteria</taxon>
        <taxon>Vibrionales</taxon>
        <taxon>Vibrionaceae</taxon>
        <taxon>Vibrio</taxon>
    </lineage>
</organism>
<dbReference type="InterPro" id="IPR009506">
    <property type="entry name" value="YjiS-like"/>
</dbReference>
<dbReference type="RefSeq" id="WP_032551578.1">
    <property type="nucleotide sequence ID" value="NZ_BTGL01000003.1"/>
</dbReference>
<gene>
    <name evidence="2" type="ORF">VFDL14_16340</name>
</gene>
<evidence type="ECO:0000313" key="2">
    <source>
        <dbReference type="EMBL" id="KDN28129.1"/>
    </source>
</evidence>
<dbReference type="Proteomes" id="UP000027219">
    <property type="component" value="Unassembled WGS sequence"/>
</dbReference>
<evidence type="ECO:0000313" key="3">
    <source>
        <dbReference type="Proteomes" id="UP000027219"/>
    </source>
</evidence>
<accession>A0A066UVG1</accession>
<proteinExistence type="predicted"/>
<dbReference type="AlphaFoldDB" id="A0A066UVG1"/>
<comment type="caution">
    <text evidence="2">The sequence shown here is derived from an EMBL/GenBank/DDBJ whole genome shotgun (WGS) entry which is preliminary data.</text>
</comment>
<dbReference type="Pfam" id="PF06568">
    <property type="entry name" value="YjiS-like"/>
    <property type="match status" value="1"/>
</dbReference>
<keyword evidence="3" id="KW-1185">Reference proteome</keyword>
<sequence length="68" mass="8028">MNSGTVRVELDERSNKTSLIKKFYFKVQQFRQNAKTRKHLADLPDHLLNDIGLTHTQAQQEARKAFWE</sequence>
<dbReference type="EMBL" id="JFFR01000023">
    <property type="protein sequence ID" value="KDN28129.1"/>
    <property type="molecule type" value="Genomic_DNA"/>
</dbReference>
<reference evidence="2 3" key="1">
    <citation type="submission" date="2014-02" db="EMBL/GenBank/DDBJ databases">
        <title>Vibrio fortis Dalian14 Genome Sequencing.</title>
        <authorList>
            <person name="Wang Y."/>
            <person name="Song L."/>
            <person name="Liu G."/>
            <person name="Ding J."/>
        </authorList>
    </citation>
    <scope>NUCLEOTIDE SEQUENCE [LARGE SCALE GENOMIC DNA]</scope>
    <source>
        <strain evidence="2 3">Dalian14</strain>
    </source>
</reference>
<dbReference type="STRING" id="212667.VFDL14_16340"/>
<dbReference type="OrthoDB" id="5588773at2"/>